<dbReference type="Proteomes" id="UP001153461">
    <property type="component" value="Unassembled WGS sequence"/>
</dbReference>
<evidence type="ECO:0000313" key="2">
    <source>
        <dbReference type="Proteomes" id="UP001153461"/>
    </source>
</evidence>
<sequence length="58" mass="6778">MGNWNVSRLGLNTWDVGIEVQPVLEFLEVLEFVDLVAGWSLFCFFPTRLPRHCIIRSR</sequence>
<evidence type="ECO:0000313" key="1">
    <source>
        <dbReference type="EMBL" id="CAG8338891.1"/>
    </source>
</evidence>
<protein>
    <submittedName>
        <fullName evidence="1">Uncharacterized protein</fullName>
    </submittedName>
</protein>
<reference evidence="1" key="1">
    <citation type="submission" date="2021-07" db="EMBL/GenBank/DDBJ databases">
        <authorList>
            <person name="Branca A.L. A."/>
        </authorList>
    </citation>
    <scope>NUCLEOTIDE SEQUENCE</scope>
</reference>
<name>A0A9W4IT99_PENNA</name>
<dbReference type="AlphaFoldDB" id="A0A9W4IT99"/>
<gene>
    <name evidence="1" type="ORF">PNAL_LOCUS10789</name>
</gene>
<accession>A0A9W4IT99</accession>
<dbReference type="EMBL" id="CAJVNV010000646">
    <property type="protein sequence ID" value="CAG8338891.1"/>
    <property type="molecule type" value="Genomic_DNA"/>
</dbReference>
<organism evidence="1 2">
    <name type="scientific">Penicillium nalgiovense</name>
    <dbReference type="NCBI Taxonomy" id="60175"/>
    <lineage>
        <taxon>Eukaryota</taxon>
        <taxon>Fungi</taxon>
        <taxon>Dikarya</taxon>
        <taxon>Ascomycota</taxon>
        <taxon>Pezizomycotina</taxon>
        <taxon>Eurotiomycetes</taxon>
        <taxon>Eurotiomycetidae</taxon>
        <taxon>Eurotiales</taxon>
        <taxon>Aspergillaceae</taxon>
        <taxon>Penicillium</taxon>
    </lineage>
</organism>
<proteinExistence type="predicted"/>
<comment type="caution">
    <text evidence="1">The sequence shown here is derived from an EMBL/GenBank/DDBJ whole genome shotgun (WGS) entry which is preliminary data.</text>
</comment>